<keyword evidence="6" id="KW-1185">Reference proteome</keyword>
<protein>
    <recommendedName>
        <fullName evidence="4">Trichome birefringence-like C-terminal domain-containing protein</fullName>
    </recommendedName>
</protein>
<dbReference type="InterPro" id="IPR029962">
    <property type="entry name" value="TBL"/>
</dbReference>
<dbReference type="EMBL" id="JBBNAE010000006">
    <property type="protein sequence ID" value="KAK9117198.1"/>
    <property type="molecule type" value="Genomic_DNA"/>
</dbReference>
<evidence type="ECO:0000313" key="6">
    <source>
        <dbReference type="Proteomes" id="UP001417504"/>
    </source>
</evidence>
<evidence type="ECO:0000259" key="4">
    <source>
        <dbReference type="Pfam" id="PF13839"/>
    </source>
</evidence>
<accession>A0AAP0ILM1</accession>
<evidence type="ECO:0000256" key="3">
    <source>
        <dbReference type="SAM" id="Phobius"/>
    </source>
</evidence>
<evidence type="ECO:0000313" key="5">
    <source>
        <dbReference type="EMBL" id="KAK9117198.1"/>
    </source>
</evidence>
<dbReference type="AlphaFoldDB" id="A0AAP0ILM1"/>
<comment type="similarity">
    <text evidence="1">Belongs to the PC-esterase family. TBL subfamily.</text>
</comment>
<reference evidence="5 6" key="1">
    <citation type="submission" date="2024-01" db="EMBL/GenBank/DDBJ databases">
        <title>Genome assemblies of Stephania.</title>
        <authorList>
            <person name="Yang L."/>
        </authorList>
    </citation>
    <scope>NUCLEOTIDE SEQUENCE [LARGE SCALE GENOMIC DNA]</scope>
    <source>
        <strain evidence="5">QJT</strain>
        <tissue evidence="5">Leaf</tissue>
    </source>
</reference>
<evidence type="ECO:0000256" key="1">
    <source>
        <dbReference type="ARBA" id="ARBA00007727"/>
    </source>
</evidence>
<feature type="region of interest" description="Disordered" evidence="2">
    <location>
        <begin position="64"/>
        <end position="93"/>
    </location>
</feature>
<feature type="compositionally biased region" description="Basic and acidic residues" evidence="2">
    <location>
        <begin position="79"/>
        <end position="93"/>
    </location>
</feature>
<dbReference type="Pfam" id="PF13839">
    <property type="entry name" value="PC-Esterase"/>
    <property type="match status" value="2"/>
</dbReference>
<keyword evidence="3" id="KW-0472">Membrane</keyword>
<dbReference type="Proteomes" id="UP001417504">
    <property type="component" value="Unassembled WGS sequence"/>
</dbReference>
<dbReference type="InterPro" id="IPR026057">
    <property type="entry name" value="TBL_C"/>
</dbReference>
<feature type="transmembrane region" description="Helical" evidence="3">
    <location>
        <begin position="20"/>
        <end position="37"/>
    </location>
</feature>
<feature type="domain" description="Trichome birefringence-like C-terminal" evidence="4">
    <location>
        <begin position="132"/>
        <end position="196"/>
    </location>
</feature>
<dbReference type="GO" id="GO:0016413">
    <property type="term" value="F:O-acetyltransferase activity"/>
    <property type="evidence" value="ECO:0007669"/>
    <property type="project" value="InterPro"/>
</dbReference>
<dbReference type="PANTHER" id="PTHR32285">
    <property type="entry name" value="PROTEIN TRICHOME BIREFRINGENCE-LIKE 9-RELATED"/>
    <property type="match status" value="1"/>
</dbReference>
<dbReference type="PANTHER" id="PTHR32285:SF208">
    <property type="entry name" value="PROTEIN TRICHOME BIREFRINGENCE-LIKE 2"/>
    <property type="match status" value="1"/>
</dbReference>
<keyword evidence="3" id="KW-1133">Transmembrane helix</keyword>
<organism evidence="5 6">
    <name type="scientific">Stephania japonica</name>
    <dbReference type="NCBI Taxonomy" id="461633"/>
    <lineage>
        <taxon>Eukaryota</taxon>
        <taxon>Viridiplantae</taxon>
        <taxon>Streptophyta</taxon>
        <taxon>Embryophyta</taxon>
        <taxon>Tracheophyta</taxon>
        <taxon>Spermatophyta</taxon>
        <taxon>Magnoliopsida</taxon>
        <taxon>Ranunculales</taxon>
        <taxon>Menispermaceae</taxon>
        <taxon>Menispermoideae</taxon>
        <taxon>Cissampelideae</taxon>
        <taxon>Stephania</taxon>
    </lineage>
</organism>
<name>A0AAP0ILM1_9MAGN</name>
<feature type="domain" description="Trichome birefringence-like C-terminal" evidence="4">
    <location>
        <begin position="199"/>
        <end position="300"/>
    </location>
</feature>
<comment type="caution">
    <text evidence="5">The sequence shown here is derived from an EMBL/GenBank/DDBJ whole genome shotgun (WGS) entry which is preliminary data.</text>
</comment>
<gene>
    <name evidence="5" type="ORF">Sjap_016145</name>
</gene>
<feature type="compositionally biased region" description="Polar residues" evidence="2">
    <location>
        <begin position="64"/>
        <end position="78"/>
    </location>
</feature>
<keyword evidence="3" id="KW-0812">Transmembrane</keyword>
<evidence type="ECO:0000256" key="2">
    <source>
        <dbReference type="SAM" id="MobiDB-lite"/>
    </source>
</evidence>
<dbReference type="GO" id="GO:0005794">
    <property type="term" value="C:Golgi apparatus"/>
    <property type="evidence" value="ECO:0007669"/>
    <property type="project" value="TreeGrafter"/>
</dbReference>
<proteinExistence type="inferred from homology"/>
<sequence>MVLKKQVPDKNMPLQRWHGGFFVLVIVSLLLVLLFHFPHQSIDALFGGKAIQLIQKANTFGSSTLNLQNQSDPSQVSRPNRDKSVTKESSDGDKDGAFYNYNVKGLNFTRNEGNAGVDKADVGEAIGKGEDYGDYNCTVDFVATTFLVKESSMETKNGTMDTLRLDLMDDVTAPMYQDADIIVFNTGHWWTHEKTSKGGGQWNSGGRCHEETKPIFEDYYLQPYPTKMTILEQVVDQMKNTHVMFMNISKLTDYRKDAHPSIYRKHYKTEAEKLYAVKSQDCSHWCLPGVPDAWNELLYASLLRRGKGSWRKQSSL</sequence>